<proteinExistence type="inferred from homology"/>
<gene>
    <name evidence="10" type="primary">hisJ</name>
    <name evidence="10" type="ORF">ACFPYN_06980</name>
</gene>
<evidence type="ECO:0000256" key="5">
    <source>
        <dbReference type="ARBA" id="ARBA00022801"/>
    </source>
</evidence>
<dbReference type="RefSeq" id="WP_377733261.1">
    <property type="nucleotide sequence ID" value="NZ_JBHSRI010000007.1"/>
</dbReference>
<dbReference type="InterPro" id="IPR016195">
    <property type="entry name" value="Pol/histidinol_Pase-like"/>
</dbReference>
<dbReference type="Gene3D" id="3.20.20.140">
    <property type="entry name" value="Metal-dependent hydrolases"/>
    <property type="match status" value="1"/>
</dbReference>
<evidence type="ECO:0000256" key="6">
    <source>
        <dbReference type="ARBA" id="ARBA00023102"/>
    </source>
</evidence>
<dbReference type="NCBIfam" id="TIGR01856">
    <property type="entry name" value="hisJ_fam"/>
    <property type="match status" value="1"/>
</dbReference>
<reference evidence="11" key="1">
    <citation type="journal article" date="2019" name="Int. J. Syst. Evol. Microbiol.">
        <title>The Global Catalogue of Microorganisms (GCM) 10K type strain sequencing project: providing services to taxonomists for standard genome sequencing and annotation.</title>
        <authorList>
            <consortium name="The Broad Institute Genomics Platform"/>
            <consortium name="The Broad Institute Genome Sequencing Center for Infectious Disease"/>
            <person name="Wu L."/>
            <person name="Ma J."/>
        </authorList>
    </citation>
    <scope>NUCLEOTIDE SEQUENCE [LARGE SCALE GENOMIC DNA]</scope>
    <source>
        <strain evidence="11">CCUG 54527</strain>
    </source>
</reference>
<dbReference type="InterPro" id="IPR010140">
    <property type="entry name" value="Histidinol_P_phosphatase_HisJ"/>
</dbReference>
<feature type="domain" description="PHP" evidence="9">
    <location>
        <begin position="4"/>
        <end position="214"/>
    </location>
</feature>
<comment type="pathway">
    <text evidence="1 8">Amino-acid biosynthesis; L-histidine biosynthesis; L-histidine from 5-phospho-alpha-D-ribose 1-diphosphate: step 8/9.</text>
</comment>
<dbReference type="Proteomes" id="UP001596170">
    <property type="component" value="Unassembled WGS sequence"/>
</dbReference>
<evidence type="ECO:0000313" key="11">
    <source>
        <dbReference type="Proteomes" id="UP001596170"/>
    </source>
</evidence>
<comment type="similarity">
    <text evidence="2 8">Belongs to the PHP hydrolase family. HisK subfamily.</text>
</comment>
<dbReference type="InterPro" id="IPR004013">
    <property type="entry name" value="PHP_dom"/>
</dbReference>
<sequence length="271" mass="31162">MKRDAHIHSPFCPHGTKDSFKLYIEKAINNGFTDISFTEHAPAPQGFMDTVPDQDSFLQPNMLEPYILELQQLKKQYANDISIKIGLEVDFIEGFEKETTQLLNEIGPTLDDSILSVHFLLNEQKYSCIDFSPPSFIHFSQQFASIEDVYSLYYKTVQDSISADLGPYKPKRIGHPTLIHKFQHAHSVIVDDYEMILKTLDLMKHYQYELDVNSAGLAKQFCLEPYPPTRYILLAKEMGIPLVFGSDAHRAEDLHQFYEDVYTQAMRKASL</sequence>
<comment type="caution">
    <text evidence="10">The sequence shown here is derived from an EMBL/GenBank/DDBJ whole genome shotgun (WGS) entry which is preliminary data.</text>
</comment>
<name>A0ABW1L6I4_9BACL</name>
<protein>
    <recommendedName>
        <fullName evidence="3 8">Histidinol-phosphatase</fullName>
        <shortName evidence="8">HolPase</shortName>
        <ecNumber evidence="3 8">3.1.3.15</ecNumber>
    </recommendedName>
</protein>
<keyword evidence="6 8" id="KW-0368">Histidine biosynthesis</keyword>
<evidence type="ECO:0000256" key="2">
    <source>
        <dbReference type="ARBA" id="ARBA00009152"/>
    </source>
</evidence>
<dbReference type="CDD" id="cd12110">
    <property type="entry name" value="PHP_HisPPase_Hisj_like"/>
    <property type="match status" value="1"/>
</dbReference>
<dbReference type="NCBIfam" id="NF005996">
    <property type="entry name" value="PRK08123.1"/>
    <property type="match status" value="1"/>
</dbReference>
<keyword evidence="11" id="KW-1185">Reference proteome</keyword>
<evidence type="ECO:0000256" key="8">
    <source>
        <dbReference type="RuleBase" id="RU366003"/>
    </source>
</evidence>
<keyword evidence="5 8" id="KW-0378">Hydrolase</keyword>
<dbReference type="GO" id="GO:0004401">
    <property type="term" value="F:histidinol-phosphatase activity"/>
    <property type="evidence" value="ECO:0007669"/>
    <property type="project" value="UniProtKB-EC"/>
</dbReference>
<evidence type="ECO:0000259" key="9">
    <source>
        <dbReference type="Pfam" id="PF02811"/>
    </source>
</evidence>
<dbReference type="SUPFAM" id="SSF89550">
    <property type="entry name" value="PHP domain-like"/>
    <property type="match status" value="1"/>
</dbReference>
<dbReference type="EC" id="3.1.3.15" evidence="3 8"/>
<dbReference type="EMBL" id="JBHSRI010000007">
    <property type="protein sequence ID" value="MFC6039180.1"/>
    <property type="molecule type" value="Genomic_DNA"/>
</dbReference>
<accession>A0ABW1L6I4</accession>
<organism evidence="10 11">
    <name type="scientific">Paenisporosarcina macmurdoensis</name>
    <dbReference type="NCBI Taxonomy" id="212659"/>
    <lineage>
        <taxon>Bacteria</taxon>
        <taxon>Bacillati</taxon>
        <taxon>Bacillota</taxon>
        <taxon>Bacilli</taxon>
        <taxon>Bacillales</taxon>
        <taxon>Caryophanaceae</taxon>
        <taxon>Paenisporosarcina</taxon>
    </lineage>
</organism>
<comment type="catalytic activity">
    <reaction evidence="7 8">
        <text>L-histidinol phosphate + H2O = L-histidinol + phosphate</text>
        <dbReference type="Rhea" id="RHEA:14465"/>
        <dbReference type="ChEBI" id="CHEBI:15377"/>
        <dbReference type="ChEBI" id="CHEBI:43474"/>
        <dbReference type="ChEBI" id="CHEBI:57699"/>
        <dbReference type="ChEBI" id="CHEBI:57980"/>
        <dbReference type="EC" id="3.1.3.15"/>
    </reaction>
</comment>
<evidence type="ECO:0000256" key="3">
    <source>
        <dbReference type="ARBA" id="ARBA00013085"/>
    </source>
</evidence>
<evidence type="ECO:0000256" key="4">
    <source>
        <dbReference type="ARBA" id="ARBA00022605"/>
    </source>
</evidence>
<evidence type="ECO:0000313" key="10">
    <source>
        <dbReference type="EMBL" id="MFC6039180.1"/>
    </source>
</evidence>
<dbReference type="PANTHER" id="PTHR21039:SF0">
    <property type="entry name" value="HISTIDINOL-PHOSPHATASE"/>
    <property type="match status" value="1"/>
</dbReference>
<dbReference type="Pfam" id="PF02811">
    <property type="entry name" value="PHP"/>
    <property type="match status" value="1"/>
</dbReference>
<evidence type="ECO:0000256" key="1">
    <source>
        <dbReference type="ARBA" id="ARBA00004970"/>
    </source>
</evidence>
<evidence type="ECO:0000256" key="7">
    <source>
        <dbReference type="ARBA" id="ARBA00049158"/>
    </source>
</evidence>
<dbReference type="PANTHER" id="PTHR21039">
    <property type="entry name" value="HISTIDINOL PHOSPHATASE-RELATED"/>
    <property type="match status" value="1"/>
</dbReference>
<keyword evidence="4 8" id="KW-0028">Amino-acid biosynthesis</keyword>